<dbReference type="AlphaFoldDB" id="A0AA86R1G7"/>
<reference evidence="5" key="1">
    <citation type="submission" date="2023-06" db="EMBL/GenBank/DDBJ databases">
        <authorList>
            <person name="Kurt Z."/>
        </authorList>
    </citation>
    <scope>NUCLEOTIDE SEQUENCE</scope>
</reference>
<keyword evidence="2" id="KW-0472">Membrane</keyword>
<dbReference type="GO" id="GO:0005886">
    <property type="term" value="C:plasma membrane"/>
    <property type="evidence" value="ECO:0007669"/>
    <property type="project" value="InterPro"/>
</dbReference>
<dbReference type="InterPro" id="IPR036013">
    <property type="entry name" value="Band_7/SPFH_dom_sf"/>
</dbReference>
<protein>
    <submittedName>
        <fullName evidence="5">SPFH domain/Band 7 family protein</fullName>
    </submittedName>
    <submittedName>
        <fullName evidence="6">SPFH_domain/Band 7 family protein</fullName>
    </submittedName>
</protein>
<name>A0AA86R1G7_9EUKA</name>
<dbReference type="SUPFAM" id="SSF117892">
    <property type="entry name" value="Band 7/SPFH domain"/>
    <property type="match status" value="1"/>
</dbReference>
<evidence type="ECO:0000313" key="6">
    <source>
        <dbReference type="EMBL" id="CAL6077247.1"/>
    </source>
</evidence>
<dbReference type="PANTHER" id="PTHR10264">
    <property type="entry name" value="BAND 7 PROTEIN-RELATED"/>
    <property type="match status" value="1"/>
</dbReference>
<evidence type="ECO:0000259" key="3">
    <source>
        <dbReference type="SMART" id="SM00244"/>
    </source>
</evidence>
<dbReference type="PANTHER" id="PTHR10264:SF19">
    <property type="entry name" value="AT06885P-RELATED"/>
    <property type="match status" value="1"/>
</dbReference>
<organism evidence="5">
    <name type="scientific">Hexamita inflata</name>
    <dbReference type="NCBI Taxonomy" id="28002"/>
    <lineage>
        <taxon>Eukaryota</taxon>
        <taxon>Metamonada</taxon>
        <taxon>Diplomonadida</taxon>
        <taxon>Hexamitidae</taxon>
        <taxon>Hexamitinae</taxon>
        <taxon>Hexamita</taxon>
    </lineage>
</organism>
<dbReference type="Proteomes" id="UP001642409">
    <property type="component" value="Unassembled WGS sequence"/>
</dbReference>
<dbReference type="SMART" id="SM00244">
    <property type="entry name" value="PHB"/>
    <property type="match status" value="1"/>
</dbReference>
<dbReference type="Pfam" id="PF01145">
    <property type="entry name" value="Band_7"/>
    <property type="match status" value="1"/>
</dbReference>
<dbReference type="InterPro" id="IPR043202">
    <property type="entry name" value="Band-7_stomatin-like"/>
</dbReference>
<dbReference type="EMBL" id="CATOUU010000991">
    <property type="protein sequence ID" value="CAI9965598.1"/>
    <property type="molecule type" value="Genomic_DNA"/>
</dbReference>
<accession>A0AA86R1G7</accession>
<keyword evidence="8" id="KW-1185">Reference proteome</keyword>
<keyword evidence="2" id="KW-0812">Transmembrane</keyword>
<evidence type="ECO:0000313" key="8">
    <source>
        <dbReference type="Proteomes" id="UP001642409"/>
    </source>
</evidence>
<keyword evidence="2" id="KW-1133">Transmembrane helix</keyword>
<comment type="caution">
    <text evidence="5">The sequence shown here is derived from an EMBL/GenBank/DDBJ whole genome shotgun (WGS) entry which is preliminary data.</text>
</comment>
<evidence type="ECO:0000313" key="4">
    <source>
        <dbReference type="EMBL" id="CAI9965598.1"/>
    </source>
</evidence>
<sequence>MGKFMTFVTVTSAFAASWFLTTPRFVWGSIALLVLMLIGAKYLSTLWQSANPNEWLLIIQNGKLKKAGVGLKALVWPTQTAVKFPSAIQRIEFSANNVTKEMQGIEVSGFAIWSVNREGDGPFRSYKYTQDGNANGNVQTMCESIVRHQIANHSMQDILTNRNTLRDEMKADLQKQLSGWGIWLETVEITVVRICSYSLFEDLQAEFRQDAHLKAEKIRLQSSLQISQSQQDTETQRVIHDNQQRLKRQTEDTAFYKKQCELESLKIIQAQELDLKKQQLEHDMNIKKLKDKLEIDKINNEFALKKFEEQLKVEKLMTPTNLQKYMIDQTKAIYQGLPLKEIKLNQYIGPEQTGNIASMLPAVGMMMQQNQELMTTQK</sequence>
<reference evidence="6 8" key="2">
    <citation type="submission" date="2024-07" db="EMBL/GenBank/DDBJ databases">
        <authorList>
            <person name="Akdeniz Z."/>
        </authorList>
    </citation>
    <scope>NUCLEOTIDE SEQUENCE [LARGE SCALE GENOMIC DNA]</scope>
</reference>
<evidence type="ECO:0000256" key="1">
    <source>
        <dbReference type="ARBA" id="ARBA00008164"/>
    </source>
</evidence>
<feature type="transmembrane region" description="Helical" evidence="2">
    <location>
        <begin position="25"/>
        <end position="43"/>
    </location>
</feature>
<gene>
    <name evidence="4" type="ORF">HINF_LOCUS53243</name>
    <name evidence="5" type="ORF">HINF_LOCUS56180</name>
    <name evidence="6" type="ORF">HINF_LOCUS58132</name>
    <name evidence="7" type="ORF">HINF_LOCUS77255</name>
</gene>
<feature type="domain" description="Band 7" evidence="3">
    <location>
        <begin position="45"/>
        <end position="215"/>
    </location>
</feature>
<dbReference type="EMBL" id="CAXDID020000750">
    <property type="protein sequence ID" value="CAL6112900.1"/>
    <property type="molecule type" value="Genomic_DNA"/>
</dbReference>
<dbReference type="EMBL" id="CAXDID020000324">
    <property type="protein sequence ID" value="CAL6077247.1"/>
    <property type="molecule type" value="Genomic_DNA"/>
</dbReference>
<evidence type="ECO:0000313" key="5">
    <source>
        <dbReference type="EMBL" id="CAI9968535.1"/>
    </source>
</evidence>
<evidence type="ECO:0000313" key="7">
    <source>
        <dbReference type="EMBL" id="CAL6112900.1"/>
    </source>
</evidence>
<proteinExistence type="inferred from homology"/>
<dbReference type="Gene3D" id="3.30.479.30">
    <property type="entry name" value="Band 7 domain"/>
    <property type="match status" value="1"/>
</dbReference>
<dbReference type="EMBL" id="CATOUU010001042">
    <property type="protein sequence ID" value="CAI9968535.1"/>
    <property type="molecule type" value="Genomic_DNA"/>
</dbReference>
<dbReference type="InterPro" id="IPR001107">
    <property type="entry name" value="Band_7"/>
</dbReference>
<evidence type="ECO:0000256" key="2">
    <source>
        <dbReference type="SAM" id="Phobius"/>
    </source>
</evidence>
<comment type="similarity">
    <text evidence="1">Belongs to the band 7/mec-2 family.</text>
</comment>